<dbReference type="AlphaFoldDB" id="A0A0C9VZG8"/>
<feature type="region of interest" description="Disordered" evidence="1">
    <location>
        <begin position="129"/>
        <end position="150"/>
    </location>
</feature>
<dbReference type="SUPFAM" id="SSF51045">
    <property type="entry name" value="WW domain"/>
    <property type="match status" value="1"/>
</dbReference>
<evidence type="ECO:0000313" key="3">
    <source>
        <dbReference type="EMBL" id="KIJ43916.1"/>
    </source>
</evidence>
<dbReference type="OrthoDB" id="2444812at2759"/>
<dbReference type="InterPro" id="IPR036020">
    <property type="entry name" value="WW_dom_sf"/>
</dbReference>
<feature type="compositionally biased region" description="Basic and acidic residues" evidence="1">
    <location>
        <begin position="253"/>
        <end position="262"/>
    </location>
</feature>
<accession>A0A0C9VZG8</accession>
<feature type="compositionally biased region" description="Basic and acidic residues" evidence="1">
    <location>
        <begin position="27"/>
        <end position="52"/>
    </location>
</feature>
<name>A0A0C9VZG8_SPHS4</name>
<dbReference type="HOGENOM" id="CLU_061843_1_0_1"/>
<evidence type="ECO:0000313" key="4">
    <source>
        <dbReference type="Proteomes" id="UP000054279"/>
    </source>
</evidence>
<feature type="region of interest" description="Disordered" evidence="1">
    <location>
        <begin position="239"/>
        <end position="276"/>
    </location>
</feature>
<dbReference type="CDD" id="cd00201">
    <property type="entry name" value="WW"/>
    <property type="match status" value="1"/>
</dbReference>
<dbReference type="Gene3D" id="2.20.70.10">
    <property type="match status" value="1"/>
</dbReference>
<reference evidence="3 4" key="1">
    <citation type="submission" date="2014-06" db="EMBL/GenBank/DDBJ databases">
        <title>Evolutionary Origins and Diversification of the Mycorrhizal Mutualists.</title>
        <authorList>
            <consortium name="DOE Joint Genome Institute"/>
            <consortium name="Mycorrhizal Genomics Consortium"/>
            <person name="Kohler A."/>
            <person name="Kuo A."/>
            <person name="Nagy L.G."/>
            <person name="Floudas D."/>
            <person name="Copeland A."/>
            <person name="Barry K.W."/>
            <person name="Cichocki N."/>
            <person name="Veneault-Fourrey C."/>
            <person name="LaButti K."/>
            <person name="Lindquist E.A."/>
            <person name="Lipzen A."/>
            <person name="Lundell T."/>
            <person name="Morin E."/>
            <person name="Murat C."/>
            <person name="Riley R."/>
            <person name="Ohm R."/>
            <person name="Sun H."/>
            <person name="Tunlid A."/>
            <person name="Henrissat B."/>
            <person name="Grigoriev I.V."/>
            <person name="Hibbett D.S."/>
            <person name="Martin F."/>
        </authorList>
    </citation>
    <scope>NUCLEOTIDE SEQUENCE [LARGE SCALE GENOMIC DNA]</scope>
    <source>
        <strain evidence="3 4">SS14</strain>
    </source>
</reference>
<organism evidence="3 4">
    <name type="scientific">Sphaerobolus stellatus (strain SS14)</name>
    <dbReference type="NCBI Taxonomy" id="990650"/>
    <lineage>
        <taxon>Eukaryota</taxon>
        <taxon>Fungi</taxon>
        <taxon>Dikarya</taxon>
        <taxon>Basidiomycota</taxon>
        <taxon>Agaricomycotina</taxon>
        <taxon>Agaricomycetes</taxon>
        <taxon>Phallomycetidae</taxon>
        <taxon>Geastrales</taxon>
        <taxon>Sphaerobolaceae</taxon>
        <taxon>Sphaerobolus</taxon>
    </lineage>
</organism>
<dbReference type="Pfam" id="PF00397">
    <property type="entry name" value="WW"/>
    <property type="match status" value="1"/>
</dbReference>
<dbReference type="PROSITE" id="PS01159">
    <property type="entry name" value="WW_DOMAIN_1"/>
    <property type="match status" value="1"/>
</dbReference>
<dbReference type="EMBL" id="KN837120">
    <property type="protein sequence ID" value="KIJ43916.1"/>
    <property type="molecule type" value="Genomic_DNA"/>
</dbReference>
<feature type="compositionally biased region" description="Low complexity" evidence="1">
    <location>
        <begin position="132"/>
        <end position="150"/>
    </location>
</feature>
<feature type="domain" description="WW" evidence="2">
    <location>
        <begin position="92"/>
        <end position="126"/>
    </location>
</feature>
<proteinExistence type="predicted"/>
<sequence length="276" mass="29909">MSNDASKSPSAGPAEDKDTPTASTSTPEHEDSPTNEQHQEDRQVAKDSKTPTETDDTEDGNKKDIPDEGATQQAKTEEAKDNSATITTGLPTAAAGDWQAIWSPAHNAYYFHNARTGETTWANPLQPEASNAVASSSTSQIPSAPTATPTAASTTQSLYAAAEAAGIDPSLAYLDPTLAMPGTNSAGAFVAKFNARTGAFTRADARDPTHLSEAERAKRMSQVYFDVNAWEQEVEQRYMEDDATGKKRKRPTKKDLERFKEQKKQKKIAKTAWLRT</sequence>
<dbReference type="InterPro" id="IPR001202">
    <property type="entry name" value="WW_dom"/>
</dbReference>
<protein>
    <recommendedName>
        <fullName evidence="2">WW domain-containing protein</fullName>
    </recommendedName>
</protein>
<gene>
    <name evidence="3" type="ORF">M422DRAFT_228955</name>
</gene>
<dbReference type="PROSITE" id="PS50020">
    <property type="entry name" value="WW_DOMAIN_2"/>
    <property type="match status" value="1"/>
</dbReference>
<feature type="region of interest" description="Disordered" evidence="1">
    <location>
        <begin position="1"/>
        <end position="88"/>
    </location>
</feature>
<dbReference type="SMART" id="SM00456">
    <property type="entry name" value="WW"/>
    <property type="match status" value="1"/>
</dbReference>
<evidence type="ECO:0000259" key="2">
    <source>
        <dbReference type="PROSITE" id="PS50020"/>
    </source>
</evidence>
<dbReference type="Proteomes" id="UP000054279">
    <property type="component" value="Unassembled WGS sequence"/>
</dbReference>
<evidence type="ECO:0000256" key="1">
    <source>
        <dbReference type="SAM" id="MobiDB-lite"/>
    </source>
</evidence>
<keyword evidence="4" id="KW-1185">Reference proteome</keyword>